<dbReference type="Pfam" id="PF10551">
    <property type="entry name" value="MULE"/>
    <property type="match status" value="1"/>
</dbReference>
<proteinExistence type="predicted"/>
<accession>A0A014MUL5</accession>
<dbReference type="PANTHER" id="PTHR31569:SF4">
    <property type="entry name" value="SWIM-TYPE DOMAIN-CONTAINING PROTEIN"/>
    <property type="match status" value="1"/>
</dbReference>
<sequence>MERVEDSNHFPDDCLPPEDEYSSREALGYAFVTGWPRKTPNGRQQVVFNCDRGAGRTPDALTVRQRRTTTKRTGCQFSVLVKEGLDKASWKLTHRPGSEYAIHNHEPSTQRSAHPVHRKPSPADMSTVHNLGNEAVAPKEIKSYLRNHSETLATQQDIYNCMAQGKRDLAKGQSNIHALANELDSEGFWNRMQLVEYGRVTGVLFAHPQLDCIYKTNKYKMPLLDIVGDACQRSFCVAFAFLSGEDERDYIWALDRLRSIYELCGARLPSVILTDRCLACMNAVSHSRCFPAAKSLWVRSSRCCKRGL</sequence>
<protein>
    <submittedName>
        <fullName evidence="3">MULE transposase domain protein</fullName>
    </submittedName>
</protein>
<dbReference type="HOGENOM" id="CLU_013727_0_1_1"/>
<gene>
    <name evidence="3" type="ORF">X797_012099</name>
</gene>
<name>A0A014MUL5_9HYPO</name>
<feature type="region of interest" description="Disordered" evidence="1">
    <location>
        <begin position="101"/>
        <end position="128"/>
    </location>
</feature>
<dbReference type="InterPro" id="IPR052579">
    <property type="entry name" value="Zinc_finger_SWIM"/>
</dbReference>
<dbReference type="AlphaFoldDB" id="A0A014MUL5"/>
<comment type="caution">
    <text evidence="3">The sequence shown here is derived from an EMBL/GenBank/DDBJ whole genome shotgun (WGS) entry which is preliminary data.</text>
</comment>
<evidence type="ECO:0000259" key="2">
    <source>
        <dbReference type="Pfam" id="PF10551"/>
    </source>
</evidence>
<reference evidence="3 4" key="1">
    <citation type="submission" date="2014-02" db="EMBL/GenBank/DDBJ databases">
        <title>The genome sequence of the entomopathogenic fungus Metarhizium robertsii ARSEF 2575.</title>
        <authorList>
            <person name="Giuliano Garisto Donzelli B."/>
            <person name="Roe B.A."/>
            <person name="Macmil S.L."/>
            <person name="Krasnoff S.B."/>
            <person name="Gibson D.M."/>
        </authorList>
    </citation>
    <scope>NUCLEOTIDE SEQUENCE [LARGE SCALE GENOMIC DNA]</scope>
    <source>
        <strain evidence="3 4">ARSEF 2575</strain>
    </source>
</reference>
<dbReference type="InterPro" id="IPR018289">
    <property type="entry name" value="MULE_transposase_dom"/>
</dbReference>
<feature type="domain" description="MULE transposase" evidence="2">
    <location>
        <begin position="209"/>
        <end position="295"/>
    </location>
</feature>
<organism evidence="3 4">
    <name type="scientific">Metarhizium robertsii</name>
    <dbReference type="NCBI Taxonomy" id="568076"/>
    <lineage>
        <taxon>Eukaryota</taxon>
        <taxon>Fungi</taxon>
        <taxon>Dikarya</taxon>
        <taxon>Ascomycota</taxon>
        <taxon>Pezizomycotina</taxon>
        <taxon>Sordariomycetes</taxon>
        <taxon>Hypocreomycetidae</taxon>
        <taxon>Hypocreales</taxon>
        <taxon>Clavicipitaceae</taxon>
        <taxon>Metarhizium</taxon>
    </lineage>
</organism>
<dbReference type="PANTHER" id="PTHR31569">
    <property type="entry name" value="SWIM-TYPE DOMAIN-CONTAINING PROTEIN"/>
    <property type="match status" value="1"/>
</dbReference>
<dbReference type="Proteomes" id="UP000030151">
    <property type="component" value="Unassembled WGS sequence"/>
</dbReference>
<evidence type="ECO:0000256" key="1">
    <source>
        <dbReference type="SAM" id="MobiDB-lite"/>
    </source>
</evidence>
<evidence type="ECO:0000313" key="4">
    <source>
        <dbReference type="Proteomes" id="UP000030151"/>
    </source>
</evidence>
<evidence type="ECO:0000313" key="3">
    <source>
        <dbReference type="EMBL" id="EXU94820.1"/>
    </source>
</evidence>
<dbReference type="EMBL" id="JELW01000144">
    <property type="protein sequence ID" value="EXU94820.1"/>
    <property type="molecule type" value="Genomic_DNA"/>
</dbReference>